<dbReference type="InterPro" id="IPR027417">
    <property type="entry name" value="P-loop_NTPase"/>
</dbReference>
<name>A0A4R6PMY0_NOCIG</name>
<evidence type="ECO:0000313" key="3">
    <source>
        <dbReference type="EMBL" id="TDP39877.1"/>
    </source>
</evidence>
<protein>
    <submittedName>
        <fullName evidence="3">WD40 repeat protein</fullName>
    </submittedName>
</protein>
<dbReference type="InterPro" id="IPR049052">
    <property type="entry name" value="nSTAND1"/>
</dbReference>
<evidence type="ECO:0000256" key="1">
    <source>
        <dbReference type="SAM" id="MobiDB-lite"/>
    </source>
</evidence>
<dbReference type="RefSeq" id="WP_067490866.1">
    <property type="nucleotide sequence ID" value="NZ_SNXK01000002.1"/>
</dbReference>
<dbReference type="AlphaFoldDB" id="A0A4R6PMY0"/>
<dbReference type="InterPro" id="IPR001680">
    <property type="entry name" value="WD40_rpt"/>
</dbReference>
<gene>
    <name evidence="3" type="ORF">DFR75_102596</name>
</gene>
<proteinExistence type="predicted"/>
<dbReference type="SUPFAM" id="SSF82171">
    <property type="entry name" value="DPP6 N-terminal domain-like"/>
    <property type="match status" value="1"/>
</dbReference>
<evidence type="ECO:0000259" key="2">
    <source>
        <dbReference type="Pfam" id="PF20703"/>
    </source>
</evidence>
<dbReference type="SUPFAM" id="SSF52540">
    <property type="entry name" value="P-loop containing nucleoside triphosphate hydrolases"/>
    <property type="match status" value="1"/>
</dbReference>
<dbReference type="InterPro" id="IPR015943">
    <property type="entry name" value="WD40/YVTN_repeat-like_dom_sf"/>
</dbReference>
<organism evidence="3 4">
    <name type="scientific">Nocardia ignorata</name>
    <dbReference type="NCBI Taxonomy" id="145285"/>
    <lineage>
        <taxon>Bacteria</taxon>
        <taxon>Bacillati</taxon>
        <taxon>Actinomycetota</taxon>
        <taxon>Actinomycetes</taxon>
        <taxon>Mycobacteriales</taxon>
        <taxon>Nocardiaceae</taxon>
        <taxon>Nocardia</taxon>
    </lineage>
</organism>
<dbReference type="InterPro" id="IPR036322">
    <property type="entry name" value="WD40_repeat_dom_sf"/>
</dbReference>
<dbReference type="SMART" id="SM00320">
    <property type="entry name" value="WD40"/>
    <property type="match status" value="6"/>
</dbReference>
<comment type="caution">
    <text evidence="3">The sequence shown here is derived from an EMBL/GenBank/DDBJ whole genome shotgun (WGS) entry which is preliminary data.</text>
</comment>
<feature type="region of interest" description="Disordered" evidence="1">
    <location>
        <begin position="1194"/>
        <end position="1215"/>
    </location>
</feature>
<reference evidence="3 4" key="1">
    <citation type="submission" date="2019-03" db="EMBL/GenBank/DDBJ databases">
        <title>Genomic Encyclopedia of Type Strains, Phase IV (KMG-IV): sequencing the most valuable type-strain genomes for metagenomic binning, comparative biology and taxonomic classification.</title>
        <authorList>
            <person name="Goeker M."/>
        </authorList>
    </citation>
    <scope>NUCLEOTIDE SEQUENCE [LARGE SCALE GENOMIC DNA]</scope>
    <source>
        <strain evidence="3 4">DSM 44496</strain>
    </source>
</reference>
<dbReference type="Pfam" id="PF20703">
    <property type="entry name" value="nSTAND1"/>
    <property type="match status" value="1"/>
</dbReference>
<evidence type="ECO:0000313" key="4">
    <source>
        <dbReference type="Proteomes" id="UP000295087"/>
    </source>
</evidence>
<sequence length="1277" mass="138033">MTVVDSEIHSPRALFAQRFGELYATAGNPTLRRVAAATERRMRGAQSGTPSAQRISDWKAGRNVPARFESLLPVVLTLVEMTEKAQRDLPRTLADPHEWRRLWQESVTWTATAGDDHTCPYPGLRAYRPEEHTLFFGREQATADFAALVRDTTGIVVLIGASGAGKSSLLAAGLRPAIDLTAATITPGATPATTLDAALGDDPAVLIVDQFEELFTLCQDEAERSAFLTSLTELTTRDTDPRTVVLALRADFYEPCLHYPVLRNSLQHNSYLLGAMSMDEVSRAITGPAAAAGLTLEPGLAELVLAELRGLGEHLDGYDPGTLPLLSHVMAATWQQREGRKLTVAGYRKAGGVAGSVAETAELAWSELTGAQQIAAQELLGALVTVGQDTRDTRRTVDRVELLGRSGNSEAAAQAVDVLAASRIVTVDASSVQLTHEIVLTAWPRLRGWIDADRVGHAVRQRLERDAIEWTVAGQDPALLYRGTRLDRAREHVGRTPDNPQVRAFLQASRRAARNGNRRRIVAIMVVFALLATGVIAFDRTRLADQRALDRDYAELVAAAQRTRTIDPSVSAQFLLAAYRLRPDDATRNLLLNTQDSPLAVAVPAHERGISTLALRPADALSASIDHAGNAAFWDLTDPARPRRLATSLGTMIGKVVFIPGSKDAITLGSSGTQLWDLARPESPRLVHTLDTGHAEDIAADPTGTSFALINASTLTLWDIRDRSHPVRTAAANLPGERHTVEFGPGGTFLAVGTVTVDIAAPDSVQMWDTATARPFGEPISTAGWDYLRTFALSPDGARLAVVTRKSGGTSGVPSSQLQLFDIADRYHPRAYGPSTRLDDDGLVSIAFHPGGNLLATGSEKVGHLWNIADPAQPTQTGPALSVSPAACPQAWLSLCGGGPRAVLFLPGEPALIGGGEDGLLRIWSSPRSTIDVLTKAIYGTVFDGAGNRMAVLNLAGEISVWDTTDIRRPVRTATIPAMPGLTEPALSPDGRTLTAHDQPGRRRVVFDLENPRHPRMLPAWPLGEGRFSTVEGNRMLVTDREAVQMWDVTDRAAPVPLCPPITARVGQISEGRFSTDGNRIEVMLHDGDGRDSRQWRIVRQIWNLNDPAQPRLVSDTEVDLKDSLRPTQFLPDNRTVAVTRGDHFGLWRPDDQDAFIPLVDAVRTEIAPITWVSGSADSTDLAVSNEHGTTSLWDITDPSTPRHRTGPIGPADGRKRKVVLHPRGEELVLVTDDGQLGVWDLDPEAVATRICASTGMLTEAVWRTHVANGPYRAPCS</sequence>
<accession>A0A4R6PMY0</accession>
<dbReference type="PANTHER" id="PTHR19879">
    <property type="entry name" value="TRANSCRIPTION INITIATION FACTOR TFIID"/>
    <property type="match status" value="1"/>
</dbReference>
<dbReference type="PANTHER" id="PTHR19879:SF9">
    <property type="entry name" value="TRANSCRIPTION INITIATION FACTOR TFIID SUBUNIT 5"/>
    <property type="match status" value="1"/>
</dbReference>
<dbReference type="SUPFAM" id="SSF50978">
    <property type="entry name" value="WD40 repeat-like"/>
    <property type="match status" value="2"/>
</dbReference>
<dbReference type="Proteomes" id="UP000295087">
    <property type="component" value="Unassembled WGS sequence"/>
</dbReference>
<dbReference type="Gene3D" id="2.130.10.10">
    <property type="entry name" value="YVTN repeat-like/Quinoprotein amine dehydrogenase"/>
    <property type="match status" value="4"/>
</dbReference>
<keyword evidence="4" id="KW-1185">Reference proteome</keyword>
<dbReference type="EMBL" id="SNXK01000002">
    <property type="protein sequence ID" value="TDP39877.1"/>
    <property type="molecule type" value="Genomic_DNA"/>
</dbReference>
<feature type="domain" description="Novel STAND NTPase 1" evidence="2">
    <location>
        <begin position="120"/>
        <end position="477"/>
    </location>
</feature>